<protein>
    <submittedName>
        <fullName evidence="5">Trypsin-like serine protease</fullName>
        <ecNumber evidence="5">3.4.21.-</ecNumber>
    </submittedName>
</protein>
<feature type="region of interest" description="Disordered" evidence="2">
    <location>
        <begin position="59"/>
        <end position="83"/>
    </location>
</feature>
<accession>A0ABV1U3K3</accession>
<keyword evidence="5" id="KW-0378">Hydrolase</keyword>
<dbReference type="InterPro" id="IPR006311">
    <property type="entry name" value="TAT_signal"/>
</dbReference>
<dbReference type="Pfam" id="PF00089">
    <property type="entry name" value="Trypsin"/>
    <property type="match status" value="1"/>
</dbReference>
<feature type="domain" description="Peptidase S1" evidence="4">
    <location>
        <begin position="105"/>
        <end position="279"/>
    </location>
</feature>
<dbReference type="InterPro" id="IPR018114">
    <property type="entry name" value="TRYPSIN_HIS"/>
</dbReference>
<keyword evidence="6" id="KW-1185">Reference proteome</keyword>
<dbReference type="InterPro" id="IPR050966">
    <property type="entry name" value="Glutamyl_endopeptidase"/>
</dbReference>
<keyword evidence="1 3" id="KW-0732">Signal</keyword>
<organism evidence="5 6">
    <name type="scientific">Streptomyces sp. 900105245</name>
    <dbReference type="NCBI Taxonomy" id="3154379"/>
    <lineage>
        <taxon>Bacteria</taxon>
        <taxon>Bacillati</taxon>
        <taxon>Actinomycetota</taxon>
        <taxon>Actinomycetes</taxon>
        <taxon>Kitasatosporales</taxon>
        <taxon>Streptomycetaceae</taxon>
        <taxon>Streptomyces</taxon>
    </lineage>
</organism>
<dbReference type="Gene3D" id="2.40.10.10">
    <property type="entry name" value="Trypsin-like serine proteases"/>
    <property type="match status" value="2"/>
</dbReference>
<reference evidence="5 6" key="1">
    <citation type="submission" date="2024-06" db="EMBL/GenBank/DDBJ databases">
        <title>The Natural Products Discovery Center: Release of the First 8490 Sequenced Strains for Exploring Actinobacteria Biosynthetic Diversity.</title>
        <authorList>
            <person name="Kalkreuter E."/>
            <person name="Kautsar S.A."/>
            <person name="Yang D."/>
            <person name="Bader C.D."/>
            <person name="Teijaro C.N."/>
            <person name="Fluegel L."/>
            <person name="Davis C.M."/>
            <person name="Simpson J.R."/>
            <person name="Lauterbach L."/>
            <person name="Steele A.D."/>
            <person name="Gui C."/>
            <person name="Meng S."/>
            <person name="Li G."/>
            <person name="Viehrig K."/>
            <person name="Ye F."/>
            <person name="Su P."/>
            <person name="Kiefer A.F."/>
            <person name="Nichols A."/>
            <person name="Cepeda A.J."/>
            <person name="Yan W."/>
            <person name="Fan B."/>
            <person name="Jiang Y."/>
            <person name="Adhikari A."/>
            <person name="Zheng C.-J."/>
            <person name="Schuster L."/>
            <person name="Cowan T.M."/>
            <person name="Smanski M.J."/>
            <person name="Chevrette M.G."/>
            <person name="De Carvalho L.P.S."/>
            <person name="Shen B."/>
        </authorList>
    </citation>
    <scope>NUCLEOTIDE SEQUENCE [LARGE SCALE GENOMIC DNA]</scope>
    <source>
        <strain evidence="5 6">NPDC001166</strain>
    </source>
</reference>
<dbReference type="PANTHER" id="PTHR15462:SF8">
    <property type="entry name" value="SERINE PROTEASE"/>
    <property type="match status" value="1"/>
</dbReference>
<evidence type="ECO:0000256" key="2">
    <source>
        <dbReference type="SAM" id="MobiDB-lite"/>
    </source>
</evidence>
<feature type="signal peptide" evidence="3">
    <location>
        <begin position="1"/>
        <end position="28"/>
    </location>
</feature>
<proteinExistence type="predicted"/>
<comment type="caution">
    <text evidence="5">The sequence shown here is derived from an EMBL/GenBank/DDBJ whole genome shotgun (WGS) entry which is preliminary data.</text>
</comment>
<dbReference type="GO" id="GO:0016787">
    <property type="term" value="F:hydrolase activity"/>
    <property type="evidence" value="ECO:0007669"/>
    <property type="project" value="UniProtKB-KW"/>
</dbReference>
<evidence type="ECO:0000259" key="4">
    <source>
        <dbReference type="Pfam" id="PF00089"/>
    </source>
</evidence>
<sequence length="603" mass="63431">MFIDHRRRAALAALCAAALALTAPAAQAAPSAPPRPADGQEAADAARFWTAERMADAAPLDAVRQAPPERKRPGSAAAHRPQGTLYKGTRLMGTFFGSDGPRGTTWHCTGSVIDTSARNIVLTAAHCALNMKGDYIFVPKFKKGAGPDQQPYGIFPVKRVFIDSRYRPDKGGTTTKKASSDLDTAFARVSPNQHGTSLQDAVGGGLTFTRAGGYDHRGVTVVGYPSYRHNGAGRAVKCTVPTRQLRGYRQMSMTCGGYYGGVSGSPWITDYKDDARSGHVIGNLGGYNGGGNDANADYISYAPAFGADAEKLLADAVADRTPPADQPPYQGLGEKLAGGATRWRGAALMASGDYTGDGQGDLVVVWSDGAVTLHPGDGDGGFRTELRLRKANSTWKHARTLTGGAFAGTGHDGLLVRWSDGEVTLYPDLGASGTGREIRMAAPGSGWKNAVQLTAGQFHGGDGATDLLVRRSDGRVSVYTKITAGSFGTGRQLVAANGTWTKAALLTAGNFGRTPDWDLLVRRTDGTLDTYAGTSAAGLGTKSRMRGPNGLWKHAQVMTAGDLTAGHTADDLVVRWSDGETSLYADTRPRTLGTERTLVHPGT</sequence>
<gene>
    <name evidence="5" type="ORF">ABT272_10065</name>
</gene>
<dbReference type="InterPro" id="IPR028994">
    <property type="entry name" value="Integrin_alpha_N"/>
</dbReference>
<dbReference type="SUPFAM" id="SSF50494">
    <property type="entry name" value="Trypsin-like serine proteases"/>
    <property type="match status" value="1"/>
</dbReference>
<dbReference type="InterPro" id="IPR043504">
    <property type="entry name" value="Peptidase_S1_PA_chymotrypsin"/>
</dbReference>
<dbReference type="Proteomes" id="UP001470023">
    <property type="component" value="Unassembled WGS sequence"/>
</dbReference>
<dbReference type="EC" id="3.4.21.-" evidence="5"/>
<dbReference type="EMBL" id="JBEPAZ010000006">
    <property type="protein sequence ID" value="MER6428077.1"/>
    <property type="molecule type" value="Genomic_DNA"/>
</dbReference>
<dbReference type="PROSITE" id="PS51318">
    <property type="entry name" value="TAT"/>
    <property type="match status" value="1"/>
</dbReference>
<feature type="chain" id="PRO_5046160787" evidence="3">
    <location>
        <begin position="29"/>
        <end position="603"/>
    </location>
</feature>
<dbReference type="PANTHER" id="PTHR15462">
    <property type="entry name" value="SERINE PROTEASE"/>
    <property type="match status" value="1"/>
</dbReference>
<dbReference type="RefSeq" id="WP_352063321.1">
    <property type="nucleotide sequence ID" value="NZ_JBEPAZ010000006.1"/>
</dbReference>
<dbReference type="InterPro" id="IPR009003">
    <property type="entry name" value="Peptidase_S1_PA"/>
</dbReference>
<dbReference type="InterPro" id="IPR001254">
    <property type="entry name" value="Trypsin_dom"/>
</dbReference>
<evidence type="ECO:0000313" key="6">
    <source>
        <dbReference type="Proteomes" id="UP001470023"/>
    </source>
</evidence>
<evidence type="ECO:0000313" key="5">
    <source>
        <dbReference type="EMBL" id="MER6428077.1"/>
    </source>
</evidence>
<name>A0ABV1U3K3_9ACTN</name>
<dbReference type="SUPFAM" id="SSF69318">
    <property type="entry name" value="Integrin alpha N-terminal domain"/>
    <property type="match status" value="1"/>
</dbReference>
<dbReference type="PROSITE" id="PS00134">
    <property type="entry name" value="TRYPSIN_HIS"/>
    <property type="match status" value="1"/>
</dbReference>
<evidence type="ECO:0000256" key="1">
    <source>
        <dbReference type="ARBA" id="ARBA00022729"/>
    </source>
</evidence>
<evidence type="ECO:0000256" key="3">
    <source>
        <dbReference type="SAM" id="SignalP"/>
    </source>
</evidence>